<dbReference type="Proteomes" id="UP000605846">
    <property type="component" value="Unassembled WGS sequence"/>
</dbReference>
<sequence>MVTVSIEPAKPEDVPLILSFIKQLAEYEKLSHQVVATEAILHQNLFGPRPYAEVVIAYCQKTPDSEKEAAGFALFFHNFSTFIGKPGLYLEDLFVRPEYRGCGIGKKLLIQLAVIAKERECGRYEWVVLDWNEPSRKFYEFLGAKPHAEWIIHRLEGKSLDALANM</sequence>
<dbReference type="PANTHER" id="PTHR10545:SF29">
    <property type="entry name" value="GH14572P-RELATED"/>
    <property type="match status" value="1"/>
</dbReference>
<dbReference type="Gene3D" id="3.40.630.30">
    <property type="match status" value="1"/>
</dbReference>
<accession>A0A8H7EUU2</accession>
<dbReference type="PROSITE" id="PS51186">
    <property type="entry name" value="GNAT"/>
    <property type="match status" value="1"/>
</dbReference>
<dbReference type="SUPFAM" id="SSF55729">
    <property type="entry name" value="Acyl-CoA N-acyltransferases (Nat)"/>
    <property type="match status" value="1"/>
</dbReference>
<dbReference type="FunFam" id="3.40.630.30:FF:000064">
    <property type="entry name" value="GNAT family acetyltransferase"/>
    <property type="match status" value="1"/>
</dbReference>
<evidence type="ECO:0000259" key="4">
    <source>
        <dbReference type="PROSITE" id="PS51186"/>
    </source>
</evidence>
<dbReference type="GO" id="GO:0008080">
    <property type="term" value="F:N-acetyltransferase activity"/>
    <property type="evidence" value="ECO:0007669"/>
    <property type="project" value="TreeGrafter"/>
</dbReference>
<comment type="similarity">
    <text evidence="1">Belongs to the acetyltransferase family.</text>
</comment>
<dbReference type="InterPro" id="IPR016181">
    <property type="entry name" value="Acyl_CoA_acyltransferase"/>
</dbReference>
<organism evidence="5 6">
    <name type="scientific">Apophysomyces ossiformis</name>
    <dbReference type="NCBI Taxonomy" id="679940"/>
    <lineage>
        <taxon>Eukaryota</taxon>
        <taxon>Fungi</taxon>
        <taxon>Fungi incertae sedis</taxon>
        <taxon>Mucoromycota</taxon>
        <taxon>Mucoromycotina</taxon>
        <taxon>Mucoromycetes</taxon>
        <taxon>Mucorales</taxon>
        <taxon>Mucorineae</taxon>
        <taxon>Mucoraceae</taxon>
        <taxon>Apophysomyces</taxon>
    </lineage>
</organism>
<keyword evidence="2" id="KW-0808">Transferase</keyword>
<evidence type="ECO:0000313" key="5">
    <source>
        <dbReference type="EMBL" id="KAF7729052.1"/>
    </source>
</evidence>
<dbReference type="CDD" id="cd04301">
    <property type="entry name" value="NAT_SF"/>
    <property type="match status" value="1"/>
</dbReference>
<evidence type="ECO:0000313" key="6">
    <source>
        <dbReference type="Proteomes" id="UP000605846"/>
    </source>
</evidence>
<dbReference type="EMBL" id="JABAYA010000029">
    <property type="protein sequence ID" value="KAF7729052.1"/>
    <property type="molecule type" value="Genomic_DNA"/>
</dbReference>
<dbReference type="InterPro" id="IPR051016">
    <property type="entry name" value="Diverse_Substrate_AcTransf"/>
</dbReference>
<evidence type="ECO:0000256" key="3">
    <source>
        <dbReference type="ARBA" id="ARBA00023315"/>
    </source>
</evidence>
<feature type="domain" description="N-acetyltransferase" evidence="4">
    <location>
        <begin position="4"/>
        <end position="161"/>
    </location>
</feature>
<comment type="caution">
    <text evidence="5">The sequence shown here is derived from an EMBL/GenBank/DDBJ whole genome shotgun (WGS) entry which is preliminary data.</text>
</comment>
<proteinExistence type="inferred from homology"/>
<dbReference type="PANTHER" id="PTHR10545">
    <property type="entry name" value="DIAMINE N-ACETYLTRANSFERASE"/>
    <property type="match status" value="1"/>
</dbReference>
<gene>
    <name evidence="5" type="ORF">EC973_005083</name>
</gene>
<dbReference type="OrthoDB" id="7305308at2759"/>
<keyword evidence="6" id="KW-1185">Reference proteome</keyword>
<protein>
    <recommendedName>
        <fullName evidence="4">N-acetyltransferase domain-containing protein</fullName>
    </recommendedName>
</protein>
<reference evidence="5" key="1">
    <citation type="submission" date="2020-01" db="EMBL/GenBank/DDBJ databases">
        <title>Genome Sequencing of Three Apophysomyces-Like Fungal Strains Confirms a Novel Fungal Genus in the Mucoromycota with divergent Burkholderia-like Endosymbiotic Bacteria.</title>
        <authorList>
            <person name="Stajich J.E."/>
            <person name="Macias A.M."/>
            <person name="Carter-House D."/>
            <person name="Lovett B."/>
            <person name="Kasson L.R."/>
            <person name="Berry K."/>
            <person name="Grigoriev I."/>
            <person name="Chang Y."/>
            <person name="Spatafora J."/>
            <person name="Kasson M.T."/>
        </authorList>
    </citation>
    <scope>NUCLEOTIDE SEQUENCE</scope>
    <source>
        <strain evidence="5">NRRL A-21654</strain>
    </source>
</reference>
<name>A0A8H7EUU2_9FUNG</name>
<dbReference type="AlphaFoldDB" id="A0A8H7EUU2"/>
<keyword evidence="3" id="KW-0012">Acyltransferase</keyword>
<dbReference type="Pfam" id="PF00583">
    <property type="entry name" value="Acetyltransf_1"/>
    <property type="match status" value="1"/>
</dbReference>
<evidence type="ECO:0000256" key="2">
    <source>
        <dbReference type="ARBA" id="ARBA00022679"/>
    </source>
</evidence>
<evidence type="ECO:0000256" key="1">
    <source>
        <dbReference type="ARBA" id="ARBA00008694"/>
    </source>
</evidence>
<dbReference type="InterPro" id="IPR000182">
    <property type="entry name" value="GNAT_dom"/>
</dbReference>